<dbReference type="PANTHER" id="PTHR46211">
    <property type="entry name" value="GLYCEROPHOSPHORYL DIESTER PHOSPHODIESTERASE"/>
    <property type="match status" value="1"/>
</dbReference>
<proteinExistence type="predicted"/>
<dbReference type="EC" id="3.1.4.46" evidence="2"/>
<dbReference type="AlphaFoldDB" id="A0A3B0VB55"/>
<accession>A0A3B0VB55</accession>
<dbReference type="SUPFAM" id="SSF51695">
    <property type="entry name" value="PLC-like phosphodiesterases"/>
    <property type="match status" value="1"/>
</dbReference>
<evidence type="ECO:0000259" key="1">
    <source>
        <dbReference type="PROSITE" id="PS51704"/>
    </source>
</evidence>
<dbReference type="GO" id="GO:0008889">
    <property type="term" value="F:glycerophosphodiester phosphodiesterase activity"/>
    <property type="evidence" value="ECO:0007669"/>
    <property type="project" value="UniProtKB-EC"/>
</dbReference>
<dbReference type="InterPro" id="IPR017946">
    <property type="entry name" value="PLC-like_Pdiesterase_TIM-brl"/>
</dbReference>
<dbReference type="Pfam" id="PF03009">
    <property type="entry name" value="GDPD"/>
    <property type="match status" value="1"/>
</dbReference>
<evidence type="ECO:0000313" key="2">
    <source>
        <dbReference type="EMBL" id="VAW29104.1"/>
    </source>
</evidence>
<sequence>MLIIGHRGASGTAPENTLASFEKAIRLGVKMVELDVHRCASGELVVIHDENINRTTSGKGLVSDKTLKELKRFDAGNGEKIPTLREVLNGINHRAKINIELKGADVATSTVELLDEYKKDYGWEVEDFCVSSFDHQQLRQFRKLDNITNIGILYERKPHGFSEMATVLRAFSVNISLHAVSPDLVKEIHDSGLEVWVYTVNKLHDINLLESMGVDAVFTNYPEKFIDTSSG</sequence>
<dbReference type="EMBL" id="UOET01000322">
    <property type="protein sequence ID" value="VAW29104.1"/>
    <property type="molecule type" value="Genomic_DNA"/>
</dbReference>
<dbReference type="PANTHER" id="PTHR46211:SF14">
    <property type="entry name" value="GLYCEROPHOSPHODIESTER PHOSPHODIESTERASE"/>
    <property type="match status" value="1"/>
</dbReference>
<gene>
    <name evidence="2" type="ORF">MNBD_BACTEROID07-1549</name>
</gene>
<protein>
    <submittedName>
        <fullName evidence="2">Glycerophosphoryl diester phosphodiesterase</fullName>
        <ecNumber evidence="2">3.1.4.46</ecNumber>
    </submittedName>
</protein>
<dbReference type="GO" id="GO:0006629">
    <property type="term" value="P:lipid metabolic process"/>
    <property type="evidence" value="ECO:0007669"/>
    <property type="project" value="InterPro"/>
</dbReference>
<feature type="domain" description="GP-PDE" evidence="1">
    <location>
        <begin position="1"/>
        <end position="229"/>
    </location>
</feature>
<keyword evidence="2" id="KW-0378">Hydrolase</keyword>
<organism evidence="2">
    <name type="scientific">hydrothermal vent metagenome</name>
    <dbReference type="NCBI Taxonomy" id="652676"/>
    <lineage>
        <taxon>unclassified sequences</taxon>
        <taxon>metagenomes</taxon>
        <taxon>ecological metagenomes</taxon>
    </lineage>
</organism>
<dbReference type="InterPro" id="IPR030395">
    <property type="entry name" value="GP_PDE_dom"/>
</dbReference>
<dbReference type="PROSITE" id="PS51704">
    <property type="entry name" value="GP_PDE"/>
    <property type="match status" value="1"/>
</dbReference>
<name>A0A3B0VB55_9ZZZZ</name>
<dbReference type="Gene3D" id="3.20.20.190">
    <property type="entry name" value="Phosphatidylinositol (PI) phosphodiesterase"/>
    <property type="match status" value="1"/>
</dbReference>
<reference evidence="2" key="1">
    <citation type="submission" date="2018-06" db="EMBL/GenBank/DDBJ databases">
        <authorList>
            <person name="Zhirakovskaya E."/>
        </authorList>
    </citation>
    <scope>NUCLEOTIDE SEQUENCE</scope>
</reference>